<evidence type="ECO:0000256" key="3">
    <source>
        <dbReference type="SAM" id="MobiDB-lite"/>
    </source>
</evidence>
<feature type="compositionally biased region" description="Acidic residues" evidence="3">
    <location>
        <begin position="78"/>
        <end position="93"/>
    </location>
</feature>
<reference evidence="4 5" key="1">
    <citation type="submission" date="2023-12" db="EMBL/GenBank/DDBJ databases">
        <title>A high-quality genome assembly for Dillenia turbinata (Dilleniales).</title>
        <authorList>
            <person name="Chanderbali A."/>
        </authorList>
    </citation>
    <scope>NUCLEOTIDE SEQUENCE [LARGE SCALE GENOMIC DNA]</scope>
    <source>
        <strain evidence="4">LSX21</strain>
        <tissue evidence="4">Leaf</tissue>
    </source>
</reference>
<comment type="similarity">
    <text evidence="1">Belongs to the SDHAF4 family.</text>
</comment>
<dbReference type="AlphaFoldDB" id="A0AAN8V9H1"/>
<name>A0AAN8V9H1_9MAGN</name>
<feature type="compositionally biased region" description="Polar residues" evidence="3">
    <location>
        <begin position="42"/>
        <end position="52"/>
    </location>
</feature>
<feature type="region of interest" description="Disordered" evidence="3">
    <location>
        <begin position="17"/>
        <end position="128"/>
    </location>
</feature>
<accession>A0AAN8V9H1</accession>
<comment type="caution">
    <text evidence="4">The sequence shown here is derived from an EMBL/GenBank/DDBJ whole genome shotgun (WGS) entry which is preliminary data.</text>
</comment>
<dbReference type="Pfam" id="PF07896">
    <property type="entry name" value="DUF1674"/>
    <property type="match status" value="1"/>
</dbReference>
<gene>
    <name evidence="4" type="ORF">RJ641_007705</name>
</gene>
<dbReference type="PANTHER" id="PTHR28524">
    <property type="entry name" value="SUCCINATE DEHYDROGENASE ASSEMBLY FACTOR 4, MITOCHONDRIAL"/>
    <property type="match status" value="1"/>
</dbReference>
<feature type="compositionally biased region" description="Polar residues" evidence="3">
    <location>
        <begin position="24"/>
        <end position="34"/>
    </location>
</feature>
<dbReference type="PANTHER" id="PTHR28524:SF3">
    <property type="entry name" value="SUCCINATE DEHYDROGENASE ASSEMBLY FACTOR 4, MITOCHONDRIAL"/>
    <property type="match status" value="1"/>
</dbReference>
<evidence type="ECO:0000313" key="4">
    <source>
        <dbReference type="EMBL" id="KAK6925986.1"/>
    </source>
</evidence>
<dbReference type="GO" id="GO:0005739">
    <property type="term" value="C:mitochondrion"/>
    <property type="evidence" value="ECO:0007669"/>
    <property type="project" value="TreeGrafter"/>
</dbReference>
<evidence type="ECO:0000256" key="1">
    <source>
        <dbReference type="ARBA" id="ARBA00005701"/>
    </source>
</evidence>
<feature type="compositionally biased region" description="Basic and acidic residues" evidence="3">
    <location>
        <begin position="115"/>
        <end position="128"/>
    </location>
</feature>
<proteinExistence type="inferred from homology"/>
<protein>
    <recommendedName>
        <fullName evidence="2">Succinate dehydrogenase assembly factor 4, mitochondrial</fullName>
    </recommendedName>
</protein>
<dbReference type="GO" id="GO:0034553">
    <property type="term" value="P:mitochondrial respiratory chain complex II assembly"/>
    <property type="evidence" value="ECO:0007669"/>
    <property type="project" value="TreeGrafter"/>
</dbReference>
<sequence>MASNLGRLFTTLAEQSKPKLGFLSSRSETGTLFKSNAARRLISSSTPSSNQQENPKKEREVAEEEISSEPKMSLENDFKDDEDEGNEDDGDDGESVHVNKETGEVGGPKGPEPTRYGDWERAGRCSDF</sequence>
<feature type="compositionally biased region" description="Basic and acidic residues" evidence="3">
    <location>
        <begin position="94"/>
        <end position="103"/>
    </location>
</feature>
<dbReference type="InterPro" id="IPR012875">
    <property type="entry name" value="SDHF4"/>
</dbReference>
<evidence type="ECO:0000256" key="2">
    <source>
        <dbReference type="ARBA" id="ARBA00022170"/>
    </source>
</evidence>
<dbReference type="EMBL" id="JBAMMX010000015">
    <property type="protein sequence ID" value="KAK6925986.1"/>
    <property type="molecule type" value="Genomic_DNA"/>
</dbReference>
<evidence type="ECO:0000313" key="5">
    <source>
        <dbReference type="Proteomes" id="UP001370490"/>
    </source>
</evidence>
<keyword evidence="5" id="KW-1185">Reference proteome</keyword>
<dbReference type="Proteomes" id="UP001370490">
    <property type="component" value="Unassembled WGS sequence"/>
</dbReference>
<organism evidence="4 5">
    <name type="scientific">Dillenia turbinata</name>
    <dbReference type="NCBI Taxonomy" id="194707"/>
    <lineage>
        <taxon>Eukaryota</taxon>
        <taxon>Viridiplantae</taxon>
        <taxon>Streptophyta</taxon>
        <taxon>Embryophyta</taxon>
        <taxon>Tracheophyta</taxon>
        <taxon>Spermatophyta</taxon>
        <taxon>Magnoliopsida</taxon>
        <taxon>eudicotyledons</taxon>
        <taxon>Gunneridae</taxon>
        <taxon>Pentapetalae</taxon>
        <taxon>Dilleniales</taxon>
        <taxon>Dilleniaceae</taxon>
        <taxon>Dillenia</taxon>
    </lineage>
</organism>